<gene>
    <name evidence="1" type="ORF">DCAF_LOCUS19114</name>
</gene>
<dbReference type="AlphaFoldDB" id="A0AAV1S6H0"/>
<protein>
    <submittedName>
        <fullName evidence="1">Uncharacterized protein</fullName>
    </submittedName>
</protein>
<name>A0AAV1S6H0_9ROSI</name>
<sequence>MNQLEKDGGKDMEMVLGPASHVPLNNIKLRFWPSCEAKGQLERHEGFVTLTKENGTFHRKVLANLMIDWDTYTSSAS</sequence>
<comment type="caution">
    <text evidence="1">The sequence shown here is derived from an EMBL/GenBank/DDBJ whole genome shotgun (WGS) entry which is preliminary data.</text>
</comment>
<accession>A0AAV1S6H0</accession>
<proteinExistence type="predicted"/>
<dbReference type="EMBL" id="CAWUPB010001173">
    <property type="protein sequence ID" value="CAK7346438.1"/>
    <property type="molecule type" value="Genomic_DNA"/>
</dbReference>
<evidence type="ECO:0000313" key="1">
    <source>
        <dbReference type="EMBL" id="CAK7346438.1"/>
    </source>
</evidence>
<reference evidence="1 2" key="1">
    <citation type="submission" date="2024-01" db="EMBL/GenBank/DDBJ databases">
        <authorList>
            <person name="Waweru B."/>
        </authorList>
    </citation>
    <scope>NUCLEOTIDE SEQUENCE [LARGE SCALE GENOMIC DNA]</scope>
</reference>
<organism evidence="1 2">
    <name type="scientific">Dovyalis caffra</name>
    <dbReference type="NCBI Taxonomy" id="77055"/>
    <lineage>
        <taxon>Eukaryota</taxon>
        <taxon>Viridiplantae</taxon>
        <taxon>Streptophyta</taxon>
        <taxon>Embryophyta</taxon>
        <taxon>Tracheophyta</taxon>
        <taxon>Spermatophyta</taxon>
        <taxon>Magnoliopsida</taxon>
        <taxon>eudicotyledons</taxon>
        <taxon>Gunneridae</taxon>
        <taxon>Pentapetalae</taxon>
        <taxon>rosids</taxon>
        <taxon>fabids</taxon>
        <taxon>Malpighiales</taxon>
        <taxon>Salicaceae</taxon>
        <taxon>Flacourtieae</taxon>
        <taxon>Dovyalis</taxon>
    </lineage>
</organism>
<dbReference type="Proteomes" id="UP001314170">
    <property type="component" value="Unassembled WGS sequence"/>
</dbReference>
<keyword evidence="2" id="KW-1185">Reference proteome</keyword>
<evidence type="ECO:0000313" key="2">
    <source>
        <dbReference type="Proteomes" id="UP001314170"/>
    </source>
</evidence>